<reference evidence="2" key="1">
    <citation type="submission" date="2014-11" db="EMBL/GenBank/DDBJ databases">
        <authorList>
            <person name="Amaro Gonzalez C."/>
        </authorList>
    </citation>
    <scope>NUCLEOTIDE SEQUENCE</scope>
</reference>
<evidence type="ECO:0000313" key="2">
    <source>
        <dbReference type="EMBL" id="JAH00266.1"/>
    </source>
</evidence>
<reference evidence="2" key="2">
    <citation type="journal article" date="2015" name="Fish Shellfish Immunol.">
        <title>Early steps in the European eel (Anguilla anguilla)-Vibrio vulnificus interaction in the gills: Role of the RtxA13 toxin.</title>
        <authorList>
            <person name="Callol A."/>
            <person name="Pajuelo D."/>
            <person name="Ebbesson L."/>
            <person name="Teles M."/>
            <person name="MacKenzie S."/>
            <person name="Amaro C."/>
        </authorList>
    </citation>
    <scope>NUCLEOTIDE SEQUENCE</scope>
</reference>
<feature type="region of interest" description="Disordered" evidence="1">
    <location>
        <begin position="1"/>
        <end position="24"/>
    </location>
</feature>
<protein>
    <submittedName>
        <fullName evidence="2">Uncharacterized protein</fullName>
    </submittedName>
</protein>
<evidence type="ECO:0000256" key="1">
    <source>
        <dbReference type="SAM" id="MobiDB-lite"/>
    </source>
</evidence>
<dbReference type="EMBL" id="GBXM01108311">
    <property type="protein sequence ID" value="JAH00266.1"/>
    <property type="molecule type" value="Transcribed_RNA"/>
</dbReference>
<organism evidence="2">
    <name type="scientific">Anguilla anguilla</name>
    <name type="common">European freshwater eel</name>
    <name type="synonym">Muraena anguilla</name>
    <dbReference type="NCBI Taxonomy" id="7936"/>
    <lineage>
        <taxon>Eukaryota</taxon>
        <taxon>Metazoa</taxon>
        <taxon>Chordata</taxon>
        <taxon>Craniata</taxon>
        <taxon>Vertebrata</taxon>
        <taxon>Euteleostomi</taxon>
        <taxon>Actinopterygii</taxon>
        <taxon>Neopterygii</taxon>
        <taxon>Teleostei</taxon>
        <taxon>Anguilliformes</taxon>
        <taxon>Anguillidae</taxon>
        <taxon>Anguilla</taxon>
    </lineage>
</organism>
<proteinExistence type="predicted"/>
<accession>A0A0E9P6P4</accession>
<dbReference type="AlphaFoldDB" id="A0A0E9P6P4"/>
<sequence>MYQWPETGSNLREHKVVGPETSTL</sequence>
<feature type="compositionally biased region" description="Polar residues" evidence="1">
    <location>
        <begin position="1"/>
        <end position="10"/>
    </location>
</feature>
<name>A0A0E9P6P4_ANGAN</name>